<gene>
    <name evidence="1" type="ORF">ETSY2_34650</name>
</gene>
<dbReference type="EMBL" id="AZHX01001486">
    <property type="protein sequence ID" value="ETX02878.1"/>
    <property type="molecule type" value="Genomic_DNA"/>
</dbReference>
<dbReference type="HOGENOM" id="CLU_2205225_0_0_7"/>
<name>W4LYB1_9BACT</name>
<dbReference type="AlphaFoldDB" id="W4LYB1"/>
<evidence type="ECO:0008006" key="3">
    <source>
        <dbReference type="Google" id="ProtNLM"/>
    </source>
</evidence>
<comment type="caution">
    <text evidence="1">The sequence shown here is derived from an EMBL/GenBank/DDBJ whole genome shotgun (WGS) entry which is preliminary data.</text>
</comment>
<protein>
    <recommendedName>
        <fullName evidence="3">Carboxypeptidase regulatory-like domain-containing protein</fullName>
    </recommendedName>
</protein>
<evidence type="ECO:0000313" key="1">
    <source>
        <dbReference type="EMBL" id="ETX02878.1"/>
    </source>
</evidence>
<dbReference type="Proteomes" id="UP000019140">
    <property type="component" value="Unassembled WGS sequence"/>
</dbReference>
<sequence>MALAHPFVANHFVAYRDRERVTSLSLAVWLIDAVTGKRPEVEVEVRLKGVVGKPVKNLSGYWCFTTLPEGLYTLVVTSDPVRNDGYADIESKRSQGGALLMSAHHCP</sequence>
<reference evidence="1 2" key="1">
    <citation type="journal article" date="2014" name="Nature">
        <title>An environmental bacterial taxon with a large and distinct metabolic repertoire.</title>
        <authorList>
            <person name="Wilson M.C."/>
            <person name="Mori T."/>
            <person name="Ruckert C."/>
            <person name="Uria A.R."/>
            <person name="Helf M.J."/>
            <person name="Takada K."/>
            <person name="Gernert C."/>
            <person name="Steffens U.A."/>
            <person name="Heycke N."/>
            <person name="Schmitt S."/>
            <person name="Rinke C."/>
            <person name="Helfrich E.J."/>
            <person name="Brachmann A.O."/>
            <person name="Gurgui C."/>
            <person name="Wakimoto T."/>
            <person name="Kracht M."/>
            <person name="Crusemann M."/>
            <person name="Hentschel U."/>
            <person name="Abe I."/>
            <person name="Matsunaga S."/>
            <person name="Kalinowski J."/>
            <person name="Takeyama H."/>
            <person name="Piel J."/>
        </authorList>
    </citation>
    <scope>NUCLEOTIDE SEQUENCE [LARGE SCALE GENOMIC DNA]</scope>
    <source>
        <strain evidence="2">TSY2</strain>
    </source>
</reference>
<keyword evidence="2" id="KW-1185">Reference proteome</keyword>
<accession>W4LYB1</accession>
<proteinExistence type="predicted"/>
<evidence type="ECO:0000313" key="2">
    <source>
        <dbReference type="Proteomes" id="UP000019140"/>
    </source>
</evidence>
<organism evidence="1 2">
    <name type="scientific">Candidatus Entotheonella gemina</name>
    <dbReference type="NCBI Taxonomy" id="1429439"/>
    <lineage>
        <taxon>Bacteria</taxon>
        <taxon>Pseudomonadati</taxon>
        <taxon>Nitrospinota/Tectimicrobiota group</taxon>
        <taxon>Candidatus Tectimicrobiota</taxon>
        <taxon>Candidatus Entotheonellia</taxon>
        <taxon>Candidatus Entotheonellales</taxon>
        <taxon>Candidatus Entotheonellaceae</taxon>
        <taxon>Candidatus Entotheonella</taxon>
    </lineage>
</organism>